<evidence type="ECO:0008006" key="8">
    <source>
        <dbReference type="Google" id="ProtNLM"/>
    </source>
</evidence>
<dbReference type="GO" id="GO:0016020">
    <property type="term" value="C:membrane"/>
    <property type="evidence" value="ECO:0007669"/>
    <property type="project" value="UniProtKB-SubCell"/>
</dbReference>
<accession>A0A9P6W7X3</accession>
<evidence type="ECO:0000313" key="6">
    <source>
        <dbReference type="EMBL" id="KAG0666812.1"/>
    </source>
</evidence>
<keyword evidence="7" id="KW-1185">Reference proteome</keyword>
<dbReference type="OrthoDB" id="5348404at2759"/>
<dbReference type="Proteomes" id="UP000750334">
    <property type="component" value="Unassembled WGS sequence"/>
</dbReference>
<dbReference type="InterPro" id="IPR005178">
    <property type="entry name" value="Ostalpha/TMEM184C"/>
</dbReference>
<protein>
    <recommendedName>
        <fullName evidence="8">Transmembrane protein</fullName>
    </recommendedName>
</protein>
<proteinExistence type="predicted"/>
<feature type="transmembrane region" description="Helical" evidence="5">
    <location>
        <begin position="197"/>
        <end position="215"/>
    </location>
</feature>
<evidence type="ECO:0000313" key="7">
    <source>
        <dbReference type="Proteomes" id="UP000750334"/>
    </source>
</evidence>
<keyword evidence="2 5" id="KW-0812">Transmembrane</keyword>
<evidence type="ECO:0000256" key="5">
    <source>
        <dbReference type="SAM" id="Phobius"/>
    </source>
</evidence>
<dbReference type="Pfam" id="PF03619">
    <property type="entry name" value="Solute_trans_a"/>
    <property type="match status" value="1"/>
</dbReference>
<evidence type="ECO:0000256" key="1">
    <source>
        <dbReference type="ARBA" id="ARBA00004141"/>
    </source>
</evidence>
<name>A0A9P6W7X3_MAUEX</name>
<dbReference type="EMBL" id="PUHR01000102">
    <property type="protein sequence ID" value="KAG0666812.1"/>
    <property type="molecule type" value="Genomic_DNA"/>
</dbReference>
<feature type="transmembrane region" description="Helical" evidence="5">
    <location>
        <begin position="40"/>
        <end position="58"/>
    </location>
</feature>
<organism evidence="6 7">
    <name type="scientific">Maudiozyma exigua</name>
    <name type="common">Yeast</name>
    <name type="synonym">Kazachstania exigua</name>
    <dbReference type="NCBI Taxonomy" id="34358"/>
    <lineage>
        <taxon>Eukaryota</taxon>
        <taxon>Fungi</taxon>
        <taxon>Dikarya</taxon>
        <taxon>Ascomycota</taxon>
        <taxon>Saccharomycotina</taxon>
        <taxon>Saccharomycetes</taxon>
        <taxon>Saccharomycetales</taxon>
        <taxon>Saccharomycetaceae</taxon>
        <taxon>Maudiozyma</taxon>
    </lineage>
</organism>
<gene>
    <name evidence="6" type="ORF">C6P45_000184</name>
</gene>
<keyword evidence="3 5" id="KW-1133">Transmembrane helix</keyword>
<feature type="transmembrane region" description="Helical" evidence="5">
    <location>
        <begin position="168"/>
        <end position="191"/>
    </location>
</feature>
<evidence type="ECO:0000256" key="3">
    <source>
        <dbReference type="ARBA" id="ARBA00022989"/>
    </source>
</evidence>
<dbReference type="SMART" id="SM01417">
    <property type="entry name" value="Solute_trans_a"/>
    <property type="match status" value="1"/>
</dbReference>
<comment type="subcellular location">
    <subcellularLocation>
        <location evidence="1">Membrane</location>
        <topology evidence="1">Multi-pass membrane protein</topology>
    </subcellularLocation>
</comment>
<dbReference type="PANTHER" id="PTHR23423">
    <property type="entry name" value="ORGANIC SOLUTE TRANSPORTER-RELATED"/>
    <property type="match status" value="1"/>
</dbReference>
<dbReference type="AlphaFoldDB" id="A0A9P6W7X3"/>
<keyword evidence="4 5" id="KW-0472">Membrane</keyword>
<reference evidence="6 7" key="1">
    <citation type="submission" date="2020-11" db="EMBL/GenBank/DDBJ databases">
        <title>Kefir isolates.</title>
        <authorList>
            <person name="Marcisauskas S."/>
            <person name="Kim Y."/>
            <person name="Blasche S."/>
        </authorList>
    </citation>
    <scope>NUCLEOTIDE SEQUENCE [LARGE SCALE GENOMIC DNA]</scope>
    <source>
        <strain evidence="6 7">OG2</strain>
    </source>
</reference>
<evidence type="ECO:0000256" key="4">
    <source>
        <dbReference type="ARBA" id="ARBA00023136"/>
    </source>
</evidence>
<comment type="caution">
    <text evidence="6">The sequence shown here is derived from an EMBL/GenBank/DDBJ whole genome shotgun (WGS) entry which is preliminary data.</text>
</comment>
<feature type="transmembrane region" description="Helical" evidence="5">
    <location>
        <begin position="5"/>
        <end position="24"/>
    </location>
</feature>
<sequence length="383" mass="44906">MEQRLIIRILLLVPLFSITCFTAIKNPTISQNYLDPIREFYEAFVIYTFFSLLTWLLGGERTIITDISVTHISTKHGLSWLGTIDLSDPNDYLSLKRGILQYVWFKPFYCFILLICETNNWNRVQFWLLILYNLSVTWSLYNIAMFWKCLYVELQPFQPWLKFLCVKLIIFASYWQSIAIHTLGILGIFGPEPASRIYLYENGILCIEMLAFAMLHQQAFSWVPFSIQGIPNGARMKLRYAIRDSFGIRDLIWDFKQTLLIGHTYYNFKNFDTAEQNPLNKRKNIRNTMNRLNEGYRYSNQDGNSHWIRNYGSISRQNINSSHSHGTSSVLDDENWDTSMCDVSRATLHDDPNYPVIWDSQGYKFTNSISKLKRDIQSRATSV</sequence>
<feature type="transmembrane region" description="Helical" evidence="5">
    <location>
        <begin position="127"/>
        <end position="147"/>
    </location>
</feature>
<evidence type="ECO:0000256" key="2">
    <source>
        <dbReference type="ARBA" id="ARBA00022692"/>
    </source>
</evidence>